<name>A0A814AKN6_9BILA</name>
<proteinExistence type="predicted"/>
<keyword evidence="1" id="KW-0460">Magnesium</keyword>
<feature type="binding site" evidence="1">
    <location>
        <position position="343"/>
    </location>
    <ligand>
        <name>Mg(2+)</name>
        <dbReference type="ChEBI" id="CHEBI:18420"/>
        <label>1</label>
    </ligand>
</feature>
<dbReference type="PANTHER" id="PTHR16222:SF12">
    <property type="entry name" value="ADP-RIBOSYLGLYCOHYDROLASE-RELATED"/>
    <property type="match status" value="1"/>
</dbReference>
<protein>
    <recommendedName>
        <fullName evidence="5">ADP-ribosylglycohydrolase</fullName>
    </recommendedName>
</protein>
<dbReference type="InterPro" id="IPR050792">
    <property type="entry name" value="ADP-ribosylglycohydrolase"/>
</dbReference>
<dbReference type="InterPro" id="IPR036705">
    <property type="entry name" value="Ribosyl_crysJ1_sf"/>
</dbReference>
<dbReference type="GO" id="GO:0046872">
    <property type="term" value="F:metal ion binding"/>
    <property type="evidence" value="ECO:0007669"/>
    <property type="project" value="UniProtKB-KW"/>
</dbReference>
<sequence>MENFKTSQYNSVQQENQLYTLPQLLNTKQPYKEFRNLYDPDLDVVENEMIRKIQGSLVGLAVGDALGASVEFRSYEYLQQHPVRDMQYGGTWGLQAGQWTDDTSMALCLAASLIIKGKSDIYDQFTRYKRWYRNGYMSSTGKCFDIGNSTRQAITDFENRQRLISGKMMERNISNNNNIFPPTDDMIAFYFDQFGVDAKCGLSDAAGNGSLMRLTPIPSFFFQSYENVKQYLDDTTKLTHGDQRAIDACQFYAGLIWYALNGMSKKKLLDPDFYRDYLNLSLHKDVLRIARGSYKKKKGYENGIRGTGYVIHSLEAALWAFYNDENSFEKGVLDAVNLGDDTDTTAAIYGQLAGAMYGIESIPDRWVRQLFEDQFIMTIAKGLYIKGKQFNNGQSKSAWLDGDEQQYYQANINNLQWNERKSNEGSTTSSDRDTNKYKASYNYHDTSSNSSSRHHRSVNRDSTFHRGQQARANNTLRKAQSAHTNRSHRHQFVNSKRASRRNGYEKVITISQNKQRDKVITEQ</sequence>
<dbReference type="SUPFAM" id="SSF101478">
    <property type="entry name" value="ADP-ribosylglycohydrolase"/>
    <property type="match status" value="1"/>
</dbReference>
<dbReference type="Proteomes" id="UP000663860">
    <property type="component" value="Unassembled WGS sequence"/>
</dbReference>
<accession>A0A814AKN6</accession>
<comment type="caution">
    <text evidence="3">The sequence shown here is derived from an EMBL/GenBank/DDBJ whole genome shotgun (WGS) entry which is preliminary data.</text>
</comment>
<evidence type="ECO:0008006" key="5">
    <source>
        <dbReference type="Google" id="ProtNLM"/>
    </source>
</evidence>
<feature type="compositionally biased region" description="Basic and acidic residues" evidence="2">
    <location>
        <begin position="514"/>
        <end position="523"/>
    </location>
</feature>
<feature type="compositionally biased region" description="Low complexity" evidence="2">
    <location>
        <begin position="440"/>
        <end position="451"/>
    </location>
</feature>
<feature type="binding site" evidence="1">
    <location>
        <position position="102"/>
    </location>
    <ligand>
        <name>Mg(2+)</name>
        <dbReference type="ChEBI" id="CHEBI:18420"/>
        <label>1</label>
    </ligand>
</feature>
<dbReference type="Pfam" id="PF03747">
    <property type="entry name" value="ADP_ribosyl_GH"/>
    <property type="match status" value="1"/>
</dbReference>
<keyword evidence="1" id="KW-0479">Metal-binding</keyword>
<gene>
    <name evidence="3" type="ORF">IZO911_LOCUS13085</name>
</gene>
<comment type="cofactor">
    <cofactor evidence="1">
        <name>Mg(2+)</name>
        <dbReference type="ChEBI" id="CHEBI:18420"/>
    </cofactor>
    <text evidence="1">Binds 2 magnesium ions per subunit.</text>
</comment>
<feature type="binding site" evidence="1">
    <location>
        <position position="341"/>
    </location>
    <ligand>
        <name>Mg(2+)</name>
        <dbReference type="ChEBI" id="CHEBI:18420"/>
        <label>1</label>
    </ligand>
</feature>
<evidence type="ECO:0000313" key="3">
    <source>
        <dbReference type="EMBL" id="CAF0916772.1"/>
    </source>
</evidence>
<dbReference type="AlphaFoldDB" id="A0A814AKN6"/>
<feature type="binding site" evidence="1">
    <location>
        <position position="101"/>
    </location>
    <ligand>
        <name>Mg(2+)</name>
        <dbReference type="ChEBI" id="CHEBI:18420"/>
        <label>1</label>
    </ligand>
</feature>
<dbReference type="Gene3D" id="1.10.4080.10">
    <property type="entry name" value="ADP-ribosylation/Crystallin J1"/>
    <property type="match status" value="1"/>
</dbReference>
<organism evidence="3 4">
    <name type="scientific">Adineta steineri</name>
    <dbReference type="NCBI Taxonomy" id="433720"/>
    <lineage>
        <taxon>Eukaryota</taxon>
        <taxon>Metazoa</taxon>
        <taxon>Spiralia</taxon>
        <taxon>Gnathifera</taxon>
        <taxon>Rotifera</taxon>
        <taxon>Eurotatoria</taxon>
        <taxon>Bdelloidea</taxon>
        <taxon>Adinetida</taxon>
        <taxon>Adinetidae</taxon>
        <taxon>Adineta</taxon>
    </lineage>
</organism>
<feature type="region of interest" description="Disordered" evidence="2">
    <location>
        <begin position="418"/>
        <end position="523"/>
    </location>
</feature>
<reference evidence="3" key="1">
    <citation type="submission" date="2021-02" db="EMBL/GenBank/DDBJ databases">
        <authorList>
            <person name="Nowell W R."/>
        </authorList>
    </citation>
    <scope>NUCLEOTIDE SEQUENCE</scope>
</reference>
<evidence type="ECO:0000256" key="2">
    <source>
        <dbReference type="SAM" id="MobiDB-lite"/>
    </source>
</evidence>
<dbReference type="EMBL" id="CAJNOE010000103">
    <property type="protein sequence ID" value="CAF0916772.1"/>
    <property type="molecule type" value="Genomic_DNA"/>
</dbReference>
<feature type="binding site" evidence="1">
    <location>
        <position position="100"/>
    </location>
    <ligand>
        <name>Mg(2+)</name>
        <dbReference type="ChEBI" id="CHEBI:18420"/>
        <label>1</label>
    </ligand>
</feature>
<evidence type="ECO:0000256" key="1">
    <source>
        <dbReference type="PIRSR" id="PIRSR605502-1"/>
    </source>
</evidence>
<feature type="binding site" evidence="1">
    <location>
        <position position="344"/>
    </location>
    <ligand>
        <name>Mg(2+)</name>
        <dbReference type="ChEBI" id="CHEBI:18420"/>
        <label>1</label>
    </ligand>
</feature>
<dbReference type="InterPro" id="IPR005502">
    <property type="entry name" value="Ribosyl_crysJ1"/>
</dbReference>
<feature type="compositionally biased region" description="Polar residues" evidence="2">
    <location>
        <begin position="470"/>
        <end position="484"/>
    </location>
</feature>
<evidence type="ECO:0000313" key="4">
    <source>
        <dbReference type="Proteomes" id="UP000663860"/>
    </source>
</evidence>
<dbReference type="PANTHER" id="PTHR16222">
    <property type="entry name" value="ADP-RIBOSYLGLYCOHYDROLASE"/>
    <property type="match status" value="1"/>
</dbReference>